<sequence>AETVSLISFAPKTKNLDARSRLSNHPNPNMVTGAASKKRQRAVHPANSPTASSSSRPCAAVIIDSDSKRPTHPNPNPNPFPKPSPTAPHSFNDPSSADVLLRLFVDPSPLDPPATSFSTSPTAQPQDDVVLHLHAHALRRCKYFAALLSDRWQRHPQKDAVRNISLRVPPTPGAMDTRIALLELLYNSDLASAITTVSAALDLLPVASELIFEDCVRFCLRFLEAVPWTQDEETRVLALIPHLSEDEAKDLMARVSGAPDSSEEMLYGLILAVTHNQSMAFVKAFVAKLLREFGSRELVERVMDRAFQTTFKVVKEAMEEYTSPGVRGNHDETEAIQRINLHTAMTNGKHLLWLVERMIELQVAESAVKEWSEQPAFTADLQRAFRDDAWRNIVPSLPSVLLRCTSRLVNAVATGTILVAAQVRKKLVKDWLPVLIVCKDNNASPLTPSNKPLYLDLEETFLRIISTLPMPDAQELLQQCLSFSTRNVEDCPHLVTAFNTWFRRATHPPQAQNLCSPLALCILPCCPGEPKLFQAIFVTGNS</sequence>
<feature type="compositionally biased region" description="Polar residues" evidence="4">
    <location>
        <begin position="47"/>
        <end position="56"/>
    </location>
</feature>
<feature type="compositionally biased region" description="Polar residues" evidence="4">
    <location>
        <begin position="21"/>
        <end position="30"/>
    </location>
</feature>
<dbReference type="InterPro" id="IPR011333">
    <property type="entry name" value="SKP1/BTB/POZ_sf"/>
</dbReference>
<dbReference type="Gene3D" id="3.30.710.10">
    <property type="entry name" value="Potassium Channel Kv1.1, Chain A"/>
    <property type="match status" value="1"/>
</dbReference>
<evidence type="ECO:0000256" key="4">
    <source>
        <dbReference type="SAM" id="MobiDB-lite"/>
    </source>
</evidence>
<evidence type="ECO:0000259" key="5">
    <source>
        <dbReference type="Pfam" id="PF25553"/>
    </source>
</evidence>
<evidence type="ECO:0000256" key="3">
    <source>
        <dbReference type="ARBA" id="ARBA00022786"/>
    </source>
</evidence>
<reference evidence="6" key="1">
    <citation type="journal article" date="2019" name="Science">
        <title>Mutation of a bHLH transcription factor allowed almond domestication.</title>
        <authorList>
            <person name="Sanchez-Perez R."/>
            <person name="Pavan S."/>
            <person name="Mazzeo R."/>
            <person name="Moldovan C."/>
            <person name="Aiese Cigliano R."/>
            <person name="Del Cueto J."/>
            <person name="Ricciardi F."/>
            <person name="Lotti C."/>
            <person name="Ricciardi L."/>
            <person name="Dicenta F."/>
            <person name="Lopez-Marques R.L."/>
            <person name="Lindberg Moller B."/>
        </authorList>
    </citation>
    <scope>NUCLEOTIDE SEQUENCE</scope>
</reference>
<feature type="compositionally biased region" description="Pro residues" evidence="4">
    <location>
        <begin position="72"/>
        <end position="86"/>
    </location>
</feature>
<dbReference type="UniPathway" id="UPA00143"/>
<evidence type="ECO:0000256" key="2">
    <source>
        <dbReference type="ARBA" id="ARBA00004906"/>
    </source>
</evidence>
<feature type="domain" description="At3g05675-like ankyrin-like" evidence="5">
    <location>
        <begin position="302"/>
        <end position="505"/>
    </location>
</feature>
<proteinExistence type="predicted"/>
<dbReference type="AlphaFoldDB" id="A0A4Y1S016"/>
<keyword evidence="3" id="KW-0833">Ubl conjugation pathway</keyword>
<dbReference type="GO" id="GO:0016567">
    <property type="term" value="P:protein ubiquitination"/>
    <property type="evidence" value="ECO:0007669"/>
    <property type="project" value="UniProtKB-UniPathway"/>
</dbReference>
<feature type="region of interest" description="Disordered" evidence="4">
    <location>
        <begin position="17"/>
        <end position="93"/>
    </location>
</feature>
<dbReference type="InterPro" id="IPR058039">
    <property type="entry name" value="At3g05675-like_ankyrin"/>
</dbReference>
<protein>
    <submittedName>
        <fullName evidence="6">BTB/POZ domain-containing protein</fullName>
    </submittedName>
</protein>
<gene>
    <name evidence="6" type="ORF">Prudu_021888</name>
</gene>
<comment type="function">
    <text evidence="1">May act as a substrate-specific adapter of an E3 ubiquitin-protein ligase complex (CUL3-RBX1-BTB) which mediates the ubiquitination and subsequent proteasomal degradation of target proteins.</text>
</comment>
<name>A0A4Y1S016_PRUDU</name>
<dbReference type="EMBL" id="AP019304">
    <property type="protein sequence ID" value="BBH09403.1"/>
    <property type="molecule type" value="Genomic_DNA"/>
</dbReference>
<dbReference type="PANTHER" id="PTHR31060:SF6">
    <property type="entry name" value="EXPRESSED PROTEIN"/>
    <property type="match status" value="1"/>
</dbReference>
<evidence type="ECO:0000256" key="1">
    <source>
        <dbReference type="ARBA" id="ARBA00002668"/>
    </source>
</evidence>
<organism evidence="6">
    <name type="scientific">Prunus dulcis</name>
    <name type="common">Almond</name>
    <name type="synonym">Amygdalus dulcis</name>
    <dbReference type="NCBI Taxonomy" id="3755"/>
    <lineage>
        <taxon>Eukaryota</taxon>
        <taxon>Viridiplantae</taxon>
        <taxon>Streptophyta</taxon>
        <taxon>Embryophyta</taxon>
        <taxon>Tracheophyta</taxon>
        <taxon>Spermatophyta</taxon>
        <taxon>Magnoliopsida</taxon>
        <taxon>eudicotyledons</taxon>
        <taxon>Gunneridae</taxon>
        <taxon>Pentapetalae</taxon>
        <taxon>rosids</taxon>
        <taxon>fabids</taxon>
        <taxon>Rosales</taxon>
        <taxon>Rosaceae</taxon>
        <taxon>Amygdaloideae</taxon>
        <taxon>Amygdaleae</taxon>
        <taxon>Prunus</taxon>
    </lineage>
</organism>
<comment type="pathway">
    <text evidence="2">Protein modification; protein ubiquitination.</text>
</comment>
<dbReference type="InterPro" id="IPR038920">
    <property type="entry name" value="At3g05675-like"/>
</dbReference>
<evidence type="ECO:0000313" key="6">
    <source>
        <dbReference type="EMBL" id="BBH09403.1"/>
    </source>
</evidence>
<dbReference type="PANTHER" id="PTHR31060">
    <property type="entry name" value="OSJNBA0011J08.25 PROTEIN-RELATED"/>
    <property type="match status" value="1"/>
</dbReference>
<dbReference type="Pfam" id="PF25553">
    <property type="entry name" value="BTB-POZ_ANK-like"/>
    <property type="match status" value="1"/>
</dbReference>
<feature type="non-terminal residue" evidence="6">
    <location>
        <position position="1"/>
    </location>
</feature>
<accession>A0A4Y1S016</accession>